<reference evidence="2" key="1">
    <citation type="submission" date="2014-09" db="EMBL/GenBank/DDBJ databases">
        <authorList>
            <person name="Mudge J."/>
            <person name="Ramaraj T."/>
            <person name="Lindquist I.E."/>
            <person name="Bharti A.K."/>
            <person name="Sundararajan A."/>
            <person name="Cameron C.T."/>
            <person name="Woodward J.E."/>
            <person name="May G.D."/>
            <person name="Brubaker C."/>
            <person name="Broadhvest J."/>
            <person name="Wilkins T.A."/>
        </authorList>
    </citation>
    <scope>NUCLEOTIDE SEQUENCE</scope>
    <source>
        <strain evidence="2">cv. AKA8401</strain>
    </source>
</reference>
<protein>
    <submittedName>
        <fullName evidence="1">Uncharacterized protein</fullName>
    </submittedName>
</protein>
<organism evidence="1 2">
    <name type="scientific">Gossypium arboreum</name>
    <name type="common">Tree cotton</name>
    <name type="synonym">Gossypium nanking</name>
    <dbReference type="NCBI Taxonomy" id="29729"/>
    <lineage>
        <taxon>Eukaryota</taxon>
        <taxon>Viridiplantae</taxon>
        <taxon>Streptophyta</taxon>
        <taxon>Embryophyta</taxon>
        <taxon>Tracheophyta</taxon>
        <taxon>Spermatophyta</taxon>
        <taxon>Magnoliopsida</taxon>
        <taxon>eudicotyledons</taxon>
        <taxon>Gunneridae</taxon>
        <taxon>Pentapetalae</taxon>
        <taxon>rosids</taxon>
        <taxon>malvids</taxon>
        <taxon>Malvales</taxon>
        <taxon>Malvaceae</taxon>
        <taxon>Malvoideae</taxon>
        <taxon>Gossypium</taxon>
    </lineage>
</organism>
<dbReference type="Proteomes" id="UP000032142">
    <property type="component" value="Unassembled WGS sequence"/>
</dbReference>
<dbReference type="EMBL" id="KN404614">
    <property type="protein sequence ID" value="KHG15812.1"/>
    <property type="molecule type" value="Genomic_DNA"/>
</dbReference>
<proteinExistence type="predicted"/>
<keyword evidence="2" id="KW-1185">Reference proteome</keyword>
<evidence type="ECO:0000313" key="2">
    <source>
        <dbReference type="Proteomes" id="UP000032142"/>
    </source>
</evidence>
<gene>
    <name evidence="1" type="ORF">F383_20730</name>
</gene>
<sequence>MVAKLINIRLLHIYFHIFHFRIYSSHTIKINNVYLLINLPRTMKYEMGWLVDNFSVPPIQIRFSFFFLI</sequence>
<evidence type="ECO:0000313" key="1">
    <source>
        <dbReference type="EMBL" id="KHG15812.1"/>
    </source>
</evidence>
<dbReference type="AlphaFoldDB" id="A0A0B0NT71"/>
<accession>A0A0B0NT71</accession>
<name>A0A0B0NT71_GOSAR</name>